<accession>A0A7V8SWR7</accession>
<comment type="caution">
    <text evidence="1">The sequence shown here is derived from an EMBL/GenBank/DDBJ whole genome shotgun (WGS) entry which is preliminary data.</text>
</comment>
<name>A0A7V8SWR7_9BACT</name>
<gene>
    <name evidence="1" type="ORF">HRJ53_09545</name>
</gene>
<dbReference type="InterPro" id="IPR009797">
    <property type="entry name" value="DUF1367"/>
</dbReference>
<sequence>MKGLFTRMGSRLVPVDEEAQEWLLKLKPGQAVMLEGRIPRNLGFHRKYFALVNLAYDYWSERVTTIKYKGERVLPDRERFRKDCIILAGFYRPVVNLKGEVRIEPESLKWSSMTEERFGELYDATINVLLRKVFNGKVCPAWTETELREVAERVLEFAA</sequence>
<dbReference type="Pfam" id="PF07105">
    <property type="entry name" value="DUF1367"/>
    <property type="match status" value="2"/>
</dbReference>
<evidence type="ECO:0000313" key="2">
    <source>
        <dbReference type="Proteomes" id="UP000567293"/>
    </source>
</evidence>
<organism evidence="1 2">
    <name type="scientific">Candidatus Acidiferrum panamense</name>
    <dbReference type="NCBI Taxonomy" id="2741543"/>
    <lineage>
        <taxon>Bacteria</taxon>
        <taxon>Pseudomonadati</taxon>
        <taxon>Acidobacteriota</taxon>
        <taxon>Terriglobia</taxon>
        <taxon>Candidatus Acidiferrales</taxon>
        <taxon>Candidatus Acidiferrum</taxon>
    </lineage>
</organism>
<reference evidence="1" key="1">
    <citation type="submission" date="2020-06" db="EMBL/GenBank/DDBJ databases">
        <title>Legume-microbial interactions unlock mineral nutrients during tropical forest succession.</title>
        <authorList>
            <person name="Epihov D.Z."/>
        </authorList>
    </citation>
    <scope>NUCLEOTIDE SEQUENCE [LARGE SCALE GENOMIC DNA]</scope>
    <source>
        <strain evidence="1">Pan2503</strain>
    </source>
</reference>
<keyword evidence="2" id="KW-1185">Reference proteome</keyword>
<dbReference type="Proteomes" id="UP000567293">
    <property type="component" value="Unassembled WGS sequence"/>
</dbReference>
<dbReference type="AlphaFoldDB" id="A0A7V8SWR7"/>
<dbReference type="EMBL" id="JACDQQ010000917">
    <property type="protein sequence ID" value="MBA0085229.1"/>
    <property type="molecule type" value="Genomic_DNA"/>
</dbReference>
<proteinExistence type="predicted"/>
<protein>
    <submittedName>
        <fullName evidence="1">DUF1367 family protein</fullName>
    </submittedName>
</protein>
<evidence type="ECO:0000313" key="1">
    <source>
        <dbReference type="EMBL" id="MBA0085229.1"/>
    </source>
</evidence>